<dbReference type="CDD" id="cd04187">
    <property type="entry name" value="DPM1_like_bac"/>
    <property type="match status" value="1"/>
</dbReference>
<evidence type="ECO:0000256" key="4">
    <source>
        <dbReference type="ARBA" id="ARBA00022692"/>
    </source>
</evidence>
<sequence length="589" mass="67508">MSRSSTNKVKPSKIADLSVVIPVFNEQECLQTMFDRLMPVMDSTKRSYEIIFINDGSKDKSSEILRKLQQKRPKHIRVIEFKRNFGQHMAITAGFENVRGDIVINLDADLQNPPEEIPKLIEKIDAGHDLVSGYREKRHDHFFRKFVSKLSNILRAYVTNIHTRDHGCMLRAYRREIVDQIVACNEYSTFITVLAYNFASNPIDIPVAHESRQEGVSKYTPYKLLQYSLDLFTSFSLAPLRAFTIFGFIISGLSGLLVAYMTLRRIFLGPEAEGLFTLFAILFFLVSVAISGIGLIGDITINHEWIEYHIKKCDVVLPLVAIANPALYVQKPLTVFELDFEANLNIIRHCVKYDKRVIFPSTSEIYGMCEDENFDEEKSNLVLGPINKQRWIYSCSKQLLDRVLFAYGVRENLNYTLFRPFNWVGAKLDNLTAEKEGSARVVTQFLSNILHHQEIHLVNSGKQRRCFTCIDDGISALMKIIENKNDCATQSIFNIGNPDNDFSIKEVAEMIIELVKEFPAYAHFAEKTKIINITGEKHFGKHYQDINFRIPSIKRAKEKLGWEPAVGLKEALRKAIAYHLRHDPDDLIA</sequence>
<name>A0A2B4R3H1_STYPI</name>
<dbReference type="Pfam" id="PF00535">
    <property type="entry name" value="Glycos_transf_2"/>
    <property type="match status" value="1"/>
</dbReference>
<feature type="transmembrane region" description="Helical" evidence="8">
    <location>
        <begin position="275"/>
        <end position="296"/>
    </location>
</feature>
<dbReference type="NCBIfam" id="NF008872">
    <property type="entry name" value="PRK11908.1"/>
    <property type="match status" value="1"/>
</dbReference>
<keyword evidence="5" id="KW-0448">Lipopolysaccharide biosynthesis</keyword>
<dbReference type="OrthoDB" id="331544at2759"/>
<gene>
    <name evidence="11" type="primary">arnA</name>
    <name evidence="11" type="ORF">AWC38_SpisGene24982</name>
</gene>
<dbReference type="InterPro" id="IPR029044">
    <property type="entry name" value="Nucleotide-diphossugar_trans"/>
</dbReference>
<dbReference type="SUPFAM" id="SSF53448">
    <property type="entry name" value="Nucleotide-diphospho-sugar transferases"/>
    <property type="match status" value="1"/>
</dbReference>
<keyword evidence="3" id="KW-0808">Transferase</keyword>
<keyword evidence="2" id="KW-0328">Glycosyltransferase</keyword>
<dbReference type="Gene3D" id="3.40.50.720">
    <property type="entry name" value="NAD(P)-binding Rossmann-like Domain"/>
    <property type="match status" value="1"/>
</dbReference>
<keyword evidence="7 8" id="KW-0472">Membrane</keyword>
<dbReference type="Gene3D" id="3.90.550.10">
    <property type="entry name" value="Spore Coat Polysaccharide Biosynthesis Protein SpsA, Chain A"/>
    <property type="match status" value="1"/>
</dbReference>
<evidence type="ECO:0000256" key="3">
    <source>
        <dbReference type="ARBA" id="ARBA00022679"/>
    </source>
</evidence>
<dbReference type="SUPFAM" id="SSF51735">
    <property type="entry name" value="NAD(P)-binding Rossmann-fold domains"/>
    <property type="match status" value="1"/>
</dbReference>
<dbReference type="InterPro" id="IPR001509">
    <property type="entry name" value="Epimerase_deHydtase"/>
</dbReference>
<keyword evidence="6 8" id="KW-1133">Transmembrane helix</keyword>
<evidence type="ECO:0000256" key="2">
    <source>
        <dbReference type="ARBA" id="ARBA00022676"/>
    </source>
</evidence>
<evidence type="ECO:0000313" key="11">
    <source>
        <dbReference type="EMBL" id="PFX11343.1"/>
    </source>
</evidence>
<dbReference type="InterPro" id="IPR001173">
    <property type="entry name" value="Glyco_trans_2-like"/>
</dbReference>
<evidence type="ECO:0000256" key="1">
    <source>
        <dbReference type="ARBA" id="ARBA00022475"/>
    </source>
</evidence>
<keyword evidence="1" id="KW-1003">Cell membrane</keyword>
<feature type="transmembrane region" description="Helical" evidence="8">
    <location>
        <begin position="242"/>
        <end position="263"/>
    </location>
</feature>
<accession>A0A2B4R3H1</accession>
<organism evidence="11">
    <name type="scientific">Stylophora pistillata</name>
    <name type="common">Smooth cauliflower coral</name>
    <dbReference type="NCBI Taxonomy" id="50429"/>
    <lineage>
        <taxon>Eukaryota</taxon>
        <taxon>Metazoa</taxon>
        <taxon>Cnidaria</taxon>
        <taxon>Anthozoa</taxon>
        <taxon>Hexacorallia</taxon>
        <taxon>Scleractinia</taxon>
        <taxon>Astrocoeniina</taxon>
        <taxon>Pocilloporidae</taxon>
        <taxon>Stylophora</taxon>
    </lineage>
</organism>
<reference evidence="11" key="1">
    <citation type="journal article" date="2017" name="J. ISSAAS">
        <title>Comparative analysis of the genomes of Stylophora pistillata and Acropora digitifera provides evidence for extensive differences between species of corals.</title>
        <authorList>
            <person name="Voolstra C.R."/>
            <person name="Li Y."/>
            <person name="Liew Y.J."/>
            <person name="Baumgarten S."/>
            <person name="Zoccola D."/>
            <person name="Flot J.-F."/>
            <person name="Tambutte S."/>
            <person name="Allemand D."/>
            <person name="Aranda M."/>
        </authorList>
    </citation>
    <scope>NUCLEOTIDE SEQUENCE</scope>
    <source>
        <strain evidence="11">CSM Monaco</strain>
        <tissue evidence="11">Whole animal</tissue>
    </source>
</reference>
<proteinExistence type="predicted"/>
<protein>
    <submittedName>
        <fullName evidence="11">Bifunctional polymyxin resistance protein ArnA</fullName>
    </submittedName>
</protein>
<feature type="domain" description="Glycosyltransferase 2-like" evidence="9">
    <location>
        <begin position="18"/>
        <end position="181"/>
    </location>
</feature>
<dbReference type="PANTHER" id="PTHR48090">
    <property type="entry name" value="UNDECAPRENYL-PHOSPHATE 4-DEOXY-4-FORMAMIDO-L-ARABINOSE TRANSFERASE-RELATED"/>
    <property type="match status" value="1"/>
</dbReference>
<dbReference type="GO" id="GO:0005886">
    <property type="term" value="C:plasma membrane"/>
    <property type="evidence" value="ECO:0007669"/>
    <property type="project" value="TreeGrafter"/>
</dbReference>
<dbReference type="GO" id="GO:0099621">
    <property type="term" value="F:undecaprenyl-phosphate 4-deoxy-4-formamido-L-arabinose transferase activity"/>
    <property type="evidence" value="ECO:0007669"/>
    <property type="project" value="TreeGrafter"/>
</dbReference>
<evidence type="ECO:0000259" key="9">
    <source>
        <dbReference type="Pfam" id="PF00535"/>
    </source>
</evidence>
<evidence type="ECO:0000259" key="10">
    <source>
        <dbReference type="Pfam" id="PF01370"/>
    </source>
</evidence>
<dbReference type="EMBL" id="LSMT01002764">
    <property type="protein sequence ID" value="PFX11343.1"/>
    <property type="molecule type" value="Genomic_DNA"/>
</dbReference>
<dbReference type="Pfam" id="PF01370">
    <property type="entry name" value="Epimerase"/>
    <property type="match status" value="1"/>
</dbReference>
<evidence type="ECO:0000256" key="5">
    <source>
        <dbReference type="ARBA" id="ARBA00022985"/>
    </source>
</evidence>
<keyword evidence="4 8" id="KW-0812">Transmembrane</keyword>
<dbReference type="STRING" id="50429.A0A2B4R3H1"/>
<evidence type="ECO:0000256" key="7">
    <source>
        <dbReference type="ARBA" id="ARBA00023136"/>
    </source>
</evidence>
<evidence type="ECO:0000256" key="6">
    <source>
        <dbReference type="ARBA" id="ARBA00022989"/>
    </source>
</evidence>
<dbReference type="InterPro" id="IPR036291">
    <property type="entry name" value="NAD(P)-bd_dom_sf"/>
</dbReference>
<evidence type="ECO:0000256" key="8">
    <source>
        <dbReference type="SAM" id="Phobius"/>
    </source>
</evidence>
<dbReference type="InterPro" id="IPR050256">
    <property type="entry name" value="Glycosyltransferase_2"/>
</dbReference>
<feature type="domain" description="NAD-dependent epimerase/dehydratase" evidence="10">
    <location>
        <begin position="297"/>
        <end position="496"/>
    </location>
</feature>
<dbReference type="AlphaFoldDB" id="A0A2B4R3H1"/>
<dbReference type="PANTHER" id="PTHR48090:SF3">
    <property type="entry name" value="UNDECAPRENYL-PHOSPHATE 4-DEOXY-4-FORMAMIDO-L-ARABINOSE TRANSFERASE"/>
    <property type="match status" value="1"/>
</dbReference>
<comment type="caution">
    <text evidence="11">The sequence shown here is derived from an EMBL/GenBank/DDBJ whole genome shotgun (WGS) entry which is preliminary data.</text>
</comment>